<dbReference type="RefSeq" id="WP_083726524.1">
    <property type="nucleotide sequence ID" value="NZ_FOUD01000006.1"/>
</dbReference>
<accession>A0A1S8DHW4</accession>
<dbReference type="Gene3D" id="1.10.357.10">
    <property type="entry name" value="Tetracycline Repressor, domain 2"/>
    <property type="match status" value="1"/>
</dbReference>
<dbReference type="InterPro" id="IPR036271">
    <property type="entry name" value="Tet_transcr_reg_TetR-rel_C_sf"/>
</dbReference>
<dbReference type="OrthoDB" id="2356263at2"/>
<organism evidence="2 3">
    <name type="scientific">Halopseudomonas pachastrellae</name>
    <dbReference type="NCBI Taxonomy" id="254161"/>
    <lineage>
        <taxon>Bacteria</taxon>
        <taxon>Pseudomonadati</taxon>
        <taxon>Pseudomonadota</taxon>
        <taxon>Gammaproteobacteria</taxon>
        <taxon>Pseudomonadales</taxon>
        <taxon>Pseudomonadaceae</taxon>
        <taxon>Halopseudomonas</taxon>
    </lineage>
</organism>
<dbReference type="Proteomes" id="UP000242847">
    <property type="component" value="Unassembled WGS sequence"/>
</dbReference>
<gene>
    <name evidence="2" type="ORF">BXT89_08150</name>
</gene>
<reference evidence="2 3" key="1">
    <citation type="submission" date="2017-01" db="EMBL/GenBank/DDBJ databases">
        <title>Draft genome sequence of Pseudomonas pachastrellae type strain CCUG 46540T from a deep sea.</title>
        <authorList>
            <person name="Gomila M."/>
            <person name="Mulet M."/>
            <person name="Lalucat J."/>
            <person name="Garcia-Valdes E."/>
        </authorList>
    </citation>
    <scope>NUCLEOTIDE SEQUENCE [LARGE SCALE GENOMIC DNA]</scope>
    <source>
        <strain evidence="2 3">CCUG 46540</strain>
    </source>
</reference>
<name>A0A1S8DHW4_9GAMM</name>
<sequence length="116" mass="12908">MVLDSWRSFFVFDAEPELTPREALSEFVRVKLDYALEQPELSRICTMEVLSGGTRLENYWPGAMEANHAKVAKINSWVADGALRPLDGRLLIMHIWALTRLHPAGRNAAGVAADSA</sequence>
<protein>
    <recommendedName>
        <fullName evidence="1">Transcription regulator YcdC C-terminal domain-containing protein</fullName>
    </recommendedName>
</protein>
<comment type="caution">
    <text evidence="2">The sequence shown here is derived from an EMBL/GenBank/DDBJ whole genome shotgun (WGS) entry which is preliminary data.</text>
</comment>
<evidence type="ECO:0000259" key="1">
    <source>
        <dbReference type="Pfam" id="PF08362"/>
    </source>
</evidence>
<dbReference type="InterPro" id="IPR013573">
    <property type="entry name" value="Tscrpt_reg_YcdC_C"/>
</dbReference>
<dbReference type="AlphaFoldDB" id="A0A1S8DHW4"/>
<dbReference type="SUPFAM" id="SSF48498">
    <property type="entry name" value="Tetracyclin repressor-like, C-terminal domain"/>
    <property type="match status" value="1"/>
</dbReference>
<dbReference type="EMBL" id="MUBC01000014">
    <property type="protein sequence ID" value="ONM44376.1"/>
    <property type="molecule type" value="Genomic_DNA"/>
</dbReference>
<evidence type="ECO:0000313" key="3">
    <source>
        <dbReference type="Proteomes" id="UP000242847"/>
    </source>
</evidence>
<dbReference type="STRING" id="254161.SAMN05216256_10626"/>
<dbReference type="GO" id="GO:0045892">
    <property type="term" value="P:negative regulation of DNA-templated transcription"/>
    <property type="evidence" value="ECO:0007669"/>
    <property type="project" value="InterPro"/>
</dbReference>
<feature type="domain" description="Transcription regulator YcdC C-terminal" evidence="1">
    <location>
        <begin position="14"/>
        <end position="100"/>
    </location>
</feature>
<keyword evidence="3" id="KW-1185">Reference proteome</keyword>
<proteinExistence type="predicted"/>
<evidence type="ECO:0000313" key="2">
    <source>
        <dbReference type="EMBL" id="ONM44376.1"/>
    </source>
</evidence>
<dbReference type="Pfam" id="PF08362">
    <property type="entry name" value="TetR_C_3"/>
    <property type="match status" value="1"/>
</dbReference>